<keyword evidence="1" id="KW-0175">Coiled coil</keyword>
<reference evidence="3" key="3">
    <citation type="submission" date="2020-12" db="UniProtKB">
        <authorList>
            <consortium name="EnsemblPlants"/>
        </authorList>
    </citation>
    <scope>IDENTIFICATION</scope>
</reference>
<dbReference type="PANTHER" id="PTHR34681:SF2">
    <property type="entry name" value="UVEAL AUTOANTIGEN WITH COILED-COIL_ANKYRIN"/>
    <property type="match status" value="1"/>
</dbReference>
<evidence type="ECO:0000313" key="2">
    <source>
        <dbReference type="EMBL" id="PNR52043.1"/>
    </source>
</evidence>
<dbReference type="RefSeq" id="XP_073390687.1">
    <property type="nucleotide sequence ID" value="XM_073534586.1"/>
</dbReference>
<dbReference type="OrthoDB" id="1876167at2759"/>
<dbReference type="Gramene" id="Pp3c6_2690V3.2">
    <property type="protein sequence ID" value="Pp3c6_2690V3.2"/>
    <property type="gene ID" value="Pp3c6_2690"/>
</dbReference>
<dbReference type="KEGG" id="ppp:112283411"/>
<evidence type="ECO:0000313" key="3">
    <source>
        <dbReference type="EnsemblPlants" id="Pp3c6_2690V3.1"/>
    </source>
</evidence>
<evidence type="ECO:0000313" key="4">
    <source>
        <dbReference type="Proteomes" id="UP000006727"/>
    </source>
</evidence>
<sequence>MASSPPSSPATASASGDAANDCFSELEDVNMQLAPDTVLQGLNDSRTELLSRVQNLKQDLHDWKGKLDTEVNSYNEEIGDLKNSLNSDVEQLKNEFQELRDTLKGQLAAATSKLAELDTSVVDCTHYLEGLTTHCELEKELFDDLIADIGLQDLDKEHSASFDHSNLEHAHAATVTLEEKVVD</sequence>
<dbReference type="RefSeq" id="XP_024377808.1">
    <property type="nucleotide sequence ID" value="XM_024522040.2"/>
</dbReference>
<dbReference type="AlphaFoldDB" id="A0A2K1KE37"/>
<organism evidence="2">
    <name type="scientific">Physcomitrium patens</name>
    <name type="common">Spreading-leaved earth moss</name>
    <name type="synonym">Physcomitrella patens</name>
    <dbReference type="NCBI Taxonomy" id="3218"/>
    <lineage>
        <taxon>Eukaryota</taxon>
        <taxon>Viridiplantae</taxon>
        <taxon>Streptophyta</taxon>
        <taxon>Embryophyta</taxon>
        <taxon>Bryophyta</taxon>
        <taxon>Bryophytina</taxon>
        <taxon>Bryopsida</taxon>
        <taxon>Funariidae</taxon>
        <taxon>Funariales</taxon>
        <taxon>Funariaceae</taxon>
        <taxon>Physcomitrium</taxon>
    </lineage>
</organism>
<dbReference type="GeneID" id="112283411"/>
<reference evidence="2 4" key="1">
    <citation type="journal article" date="2008" name="Science">
        <title>The Physcomitrella genome reveals evolutionary insights into the conquest of land by plants.</title>
        <authorList>
            <person name="Rensing S."/>
            <person name="Lang D."/>
            <person name="Zimmer A."/>
            <person name="Terry A."/>
            <person name="Salamov A."/>
            <person name="Shapiro H."/>
            <person name="Nishiyama T."/>
            <person name="Perroud P.-F."/>
            <person name="Lindquist E."/>
            <person name="Kamisugi Y."/>
            <person name="Tanahashi T."/>
            <person name="Sakakibara K."/>
            <person name="Fujita T."/>
            <person name="Oishi K."/>
            <person name="Shin-I T."/>
            <person name="Kuroki Y."/>
            <person name="Toyoda A."/>
            <person name="Suzuki Y."/>
            <person name="Hashimoto A."/>
            <person name="Yamaguchi K."/>
            <person name="Sugano A."/>
            <person name="Kohara Y."/>
            <person name="Fujiyama A."/>
            <person name="Anterola A."/>
            <person name="Aoki S."/>
            <person name="Ashton N."/>
            <person name="Barbazuk W.B."/>
            <person name="Barker E."/>
            <person name="Bennetzen J."/>
            <person name="Bezanilla M."/>
            <person name="Blankenship R."/>
            <person name="Cho S.H."/>
            <person name="Dutcher S."/>
            <person name="Estelle M."/>
            <person name="Fawcett J.A."/>
            <person name="Gundlach H."/>
            <person name="Hanada K."/>
            <person name="Heyl A."/>
            <person name="Hicks K.A."/>
            <person name="Hugh J."/>
            <person name="Lohr M."/>
            <person name="Mayer K."/>
            <person name="Melkozernov A."/>
            <person name="Murata T."/>
            <person name="Nelson D."/>
            <person name="Pils B."/>
            <person name="Prigge M."/>
            <person name="Reiss B."/>
            <person name="Renner T."/>
            <person name="Rombauts S."/>
            <person name="Rushton P."/>
            <person name="Sanderfoot A."/>
            <person name="Schween G."/>
            <person name="Shiu S.-H."/>
            <person name="Stueber K."/>
            <person name="Theodoulou F.L."/>
            <person name="Tu H."/>
            <person name="Van de Peer Y."/>
            <person name="Verrier P.J."/>
            <person name="Waters E."/>
            <person name="Wood A."/>
            <person name="Yang L."/>
            <person name="Cove D."/>
            <person name="Cuming A."/>
            <person name="Hasebe M."/>
            <person name="Lucas S."/>
            <person name="Mishler D.B."/>
            <person name="Reski R."/>
            <person name="Grigoriev I."/>
            <person name="Quatrano R.S."/>
            <person name="Boore J.L."/>
        </authorList>
    </citation>
    <scope>NUCLEOTIDE SEQUENCE [LARGE SCALE GENOMIC DNA]</scope>
    <source>
        <strain evidence="3 4">cv. Gransden 2004</strain>
    </source>
</reference>
<evidence type="ECO:0000256" key="1">
    <source>
        <dbReference type="SAM" id="Coils"/>
    </source>
</evidence>
<dbReference type="SUPFAM" id="SSF58100">
    <property type="entry name" value="Bacterial hemolysins"/>
    <property type="match status" value="1"/>
</dbReference>
<dbReference type="Gene3D" id="1.20.58.130">
    <property type="match status" value="1"/>
</dbReference>
<feature type="coiled-coil region" evidence="1">
    <location>
        <begin position="39"/>
        <end position="109"/>
    </location>
</feature>
<accession>A0A2K1KE37</accession>
<dbReference type="EMBL" id="ABEU02000006">
    <property type="protein sequence ID" value="PNR52043.1"/>
    <property type="molecule type" value="Genomic_DNA"/>
</dbReference>
<dbReference type="PaxDb" id="3218-PP1S77_174V6.1"/>
<dbReference type="PANTHER" id="PTHR34681">
    <property type="entry name" value="UVEAL AUTOANTIGEN WITH COILED-COIL/ANKYRIN"/>
    <property type="match status" value="1"/>
</dbReference>
<name>A0A2K1KE37_PHYPA</name>
<dbReference type="EnsemblPlants" id="Pp3c6_2690V3.1">
    <property type="protein sequence ID" value="Pp3c6_2690V3.1"/>
    <property type="gene ID" value="Pp3c6_2690"/>
</dbReference>
<gene>
    <name evidence="3" type="primary">LOC112283411</name>
    <name evidence="2" type="ORF">PHYPA_008417</name>
</gene>
<dbReference type="STRING" id="3218.A0A2K1KE37"/>
<dbReference type="Gramene" id="Pp3c6_2690V3.1">
    <property type="protein sequence ID" value="Pp3c6_2690V3.1"/>
    <property type="gene ID" value="Pp3c6_2690"/>
</dbReference>
<reference evidence="2 4" key="2">
    <citation type="journal article" date="2018" name="Plant J.">
        <title>The Physcomitrella patens chromosome-scale assembly reveals moss genome structure and evolution.</title>
        <authorList>
            <person name="Lang D."/>
            <person name="Ullrich K.K."/>
            <person name="Murat F."/>
            <person name="Fuchs J."/>
            <person name="Jenkins J."/>
            <person name="Haas F.B."/>
            <person name="Piednoel M."/>
            <person name="Gundlach H."/>
            <person name="Van Bel M."/>
            <person name="Meyberg R."/>
            <person name="Vives C."/>
            <person name="Morata J."/>
            <person name="Symeonidi A."/>
            <person name="Hiss M."/>
            <person name="Muchero W."/>
            <person name="Kamisugi Y."/>
            <person name="Saleh O."/>
            <person name="Blanc G."/>
            <person name="Decker E.L."/>
            <person name="van Gessel N."/>
            <person name="Grimwood J."/>
            <person name="Hayes R.D."/>
            <person name="Graham S.W."/>
            <person name="Gunter L.E."/>
            <person name="McDaniel S.F."/>
            <person name="Hoernstein S.N.W."/>
            <person name="Larsson A."/>
            <person name="Li F.W."/>
            <person name="Perroud P.F."/>
            <person name="Phillips J."/>
            <person name="Ranjan P."/>
            <person name="Rokshar D.S."/>
            <person name="Rothfels C.J."/>
            <person name="Schneider L."/>
            <person name="Shu S."/>
            <person name="Stevenson D.W."/>
            <person name="Thummler F."/>
            <person name="Tillich M."/>
            <person name="Villarreal Aguilar J.C."/>
            <person name="Widiez T."/>
            <person name="Wong G.K."/>
            <person name="Wymore A."/>
            <person name="Zhang Y."/>
            <person name="Zimmer A.D."/>
            <person name="Quatrano R.S."/>
            <person name="Mayer K.F.X."/>
            <person name="Goodstein D."/>
            <person name="Casacuberta J.M."/>
            <person name="Vandepoele K."/>
            <person name="Reski R."/>
            <person name="Cuming A.C."/>
            <person name="Tuskan G.A."/>
            <person name="Maumus F."/>
            <person name="Salse J."/>
            <person name="Schmutz J."/>
            <person name="Rensing S.A."/>
        </authorList>
    </citation>
    <scope>NUCLEOTIDE SEQUENCE [LARGE SCALE GENOMIC DNA]</scope>
    <source>
        <strain evidence="3 4">cv. Gransden 2004</strain>
    </source>
</reference>
<dbReference type="Proteomes" id="UP000006727">
    <property type="component" value="Chromosome 6"/>
</dbReference>
<dbReference type="EnsemblPlants" id="Pp3c6_2690V3.2">
    <property type="protein sequence ID" value="Pp3c6_2690V3.2"/>
    <property type="gene ID" value="Pp3c6_2690"/>
</dbReference>
<keyword evidence="4" id="KW-1185">Reference proteome</keyword>
<proteinExistence type="predicted"/>
<protein>
    <submittedName>
        <fullName evidence="2 3">Uncharacterized protein</fullName>
    </submittedName>
</protein>